<dbReference type="AlphaFoldDB" id="D8T077"/>
<keyword evidence="13" id="KW-1185">Reference proteome</keyword>
<evidence type="ECO:0000256" key="5">
    <source>
        <dbReference type="ARBA" id="ARBA00022989"/>
    </source>
</evidence>
<evidence type="ECO:0000256" key="3">
    <source>
        <dbReference type="ARBA" id="ARBA00022679"/>
    </source>
</evidence>
<dbReference type="InterPro" id="IPR001173">
    <property type="entry name" value="Glyco_trans_2-like"/>
</dbReference>
<dbReference type="Pfam" id="PF13632">
    <property type="entry name" value="Glyco_trans_2_3"/>
    <property type="match status" value="1"/>
</dbReference>
<dbReference type="GO" id="GO:0016757">
    <property type="term" value="F:glycosyltransferase activity"/>
    <property type="evidence" value="ECO:0000318"/>
    <property type="project" value="GO_Central"/>
</dbReference>
<dbReference type="GO" id="GO:0071555">
    <property type="term" value="P:cell wall organization"/>
    <property type="evidence" value="ECO:0007669"/>
    <property type="project" value="UniProtKB-KW"/>
</dbReference>
<dbReference type="STRING" id="88036.D8T077"/>
<dbReference type="EMBL" id="GL377657">
    <property type="protein sequence ID" value="EFJ09973.1"/>
    <property type="molecule type" value="Genomic_DNA"/>
</dbReference>
<dbReference type="Gramene" id="EFJ09973">
    <property type="protein sequence ID" value="EFJ09973"/>
    <property type="gene ID" value="SELMODRAFT_128946"/>
</dbReference>
<evidence type="ECO:0000256" key="9">
    <source>
        <dbReference type="ARBA" id="ARBA00061151"/>
    </source>
</evidence>
<dbReference type="InParanoid" id="D8T077"/>
<keyword evidence="3 12" id="KW-0808">Transferase</keyword>
<dbReference type="FunCoup" id="D8T077">
    <property type="interactions" value="339"/>
</dbReference>
<feature type="transmembrane region" description="Helical" evidence="10">
    <location>
        <begin position="489"/>
        <end position="518"/>
    </location>
</feature>
<keyword evidence="5 10" id="KW-1133">Transmembrane helix</keyword>
<dbReference type="GO" id="GO:0000139">
    <property type="term" value="C:Golgi membrane"/>
    <property type="evidence" value="ECO:0007669"/>
    <property type="project" value="UniProtKB-SubCell"/>
</dbReference>
<evidence type="ECO:0000256" key="2">
    <source>
        <dbReference type="ARBA" id="ARBA00022676"/>
    </source>
</evidence>
<feature type="transmembrane region" description="Helical" evidence="10">
    <location>
        <begin position="59"/>
        <end position="85"/>
    </location>
</feature>
<dbReference type="eggNOG" id="ENOG502QTBF">
    <property type="taxonomic scope" value="Eukaryota"/>
</dbReference>
<feature type="domain" description="Glycosyltransferase 2-like" evidence="11">
    <location>
        <begin position="323"/>
        <end position="518"/>
    </location>
</feature>
<dbReference type="SUPFAM" id="SSF53448">
    <property type="entry name" value="Nucleotide-diphospho-sugar transferases"/>
    <property type="match status" value="1"/>
</dbReference>
<keyword evidence="2" id="KW-0328">Glycosyltransferase</keyword>
<dbReference type="GO" id="GO:0005794">
    <property type="term" value="C:Golgi apparatus"/>
    <property type="evidence" value="ECO:0000318"/>
    <property type="project" value="GO_Central"/>
</dbReference>
<evidence type="ECO:0000256" key="8">
    <source>
        <dbReference type="ARBA" id="ARBA00023316"/>
    </source>
</evidence>
<gene>
    <name evidence="12" type="primary">CSLC1-2</name>
    <name evidence="12" type="ORF">SELMODRAFT_128946</name>
</gene>
<feature type="transmembrane region" description="Helical" evidence="10">
    <location>
        <begin position="524"/>
        <end position="542"/>
    </location>
</feature>
<feature type="transmembrane region" description="Helical" evidence="10">
    <location>
        <begin position="114"/>
        <end position="132"/>
    </location>
</feature>
<evidence type="ECO:0000256" key="10">
    <source>
        <dbReference type="SAM" id="Phobius"/>
    </source>
</evidence>
<evidence type="ECO:0000256" key="4">
    <source>
        <dbReference type="ARBA" id="ARBA00022692"/>
    </source>
</evidence>
<accession>D8T077</accession>
<evidence type="ECO:0000256" key="7">
    <source>
        <dbReference type="ARBA" id="ARBA00023136"/>
    </source>
</evidence>
<dbReference type="FunFam" id="3.90.550.10:FF:000007">
    <property type="entry name" value="probable xyloglucan glycosyltransferase 5"/>
    <property type="match status" value="1"/>
</dbReference>
<feature type="transmembrane region" description="Helical" evidence="10">
    <location>
        <begin position="669"/>
        <end position="688"/>
    </location>
</feature>
<dbReference type="PANTHER" id="PTHR32044">
    <property type="entry name" value="GLUCOMANNAN 4-BETA-MANNOSYLTRANSFERASE 9"/>
    <property type="match status" value="1"/>
</dbReference>
<dbReference type="GO" id="GO:0099402">
    <property type="term" value="P:plant organ development"/>
    <property type="evidence" value="ECO:0007669"/>
    <property type="project" value="UniProtKB-ARBA"/>
</dbReference>
<comment type="subcellular location">
    <subcellularLocation>
        <location evidence="1">Golgi apparatus membrane</location>
        <topology evidence="1">Multi-pass membrane protein</topology>
    </subcellularLocation>
</comment>
<dbReference type="OMA" id="CLMMSIF"/>
<keyword evidence="7 10" id="KW-0472">Membrane</keyword>
<dbReference type="GO" id="GO:0048868">
    <property type="term" value="P:pollen tube development"/>
    <property type="evidence" value="ECO:0007669"/>
    <property type="project" value="UniProtKB-ARBA"/>
</dbReference>
<reference evidence="12 13" key="1">
    <citation type="journal article" date="2011" name="Science">
        <title>The Selaginella genome identifies genetic changes associated with the evolution of vascular plants.</title>
        <authorList>
            <person name="Banks J.A."/>
            <person name="Nishiyama T."/>
            <person name="Hasebe M."/>
            <person name="Bowman J.L."/>
            <person name="Gribskov M."/>
            <person name="dePamphilis C."/>
            <person name="Albert V.A."/>
            <person name="Aono N."/>
            <person name="Aoyama T."/>
            <person name="Ambrose B.A."/>
            <person name="Ashton N.W."/>
            <person name="Axtell M.J."/>
            <person name="Barker E."/>
            <person name="Barker M.S."/>
            <person name="Bennetzen J.L."/>
            <person name="Bonawitz N.D."/>
            <person name="Chapple C."/>
            <person name="Cheng C."/>
            <person name="Correa L.G."/>
            <person name="Dacre M."/>
            <person name="DeBarry J."/>
            <person name="Dreyer I."/>
            <person name="Elias M."/>
            <person name="Engstrom E.M."/>
            <person name="Estelle M."/>
            <person name="Feng L."/>
            <person name="Finet C."/>
            <person name="Floyd S.K."/>
            <person name="Frommer W.B."/>
            <person name="Fujita T."/>
            <person name="Gramzow L."/>
            <person name="Gutensohn M."/>
            <person name="Harholt J."/>
            <person name="Hattori M."/>
            <person name="Heyl A."/>
            <person name="Hirai T."/>
            <person name="Hiwatashi Y."/>
            <person name="Ishikawa M."/>
            <person name="Iwata M."/>
            <person name="Karol K.G."/>
            <person name="Koehler B."/>
            <person name="Kolukisaoglu U."/>
            <person name="Kubo M."/>
            <person name="Kurata T."/>
            <person name="Lalonde S."/>
            <person name="Li K."/>
            <person name="Li Y."/>
            <person name="Litt A."/>
            <person name="Lyons E."/>
            <person name="Manning G."/>
            <person name="Maruyama T."/>
            <person name="Michael T.P."/>
            <person name="Mikami K."/>
            <person name="Miyazaki S."/>
            <person name="Morinaga S."/>
            <person name="Murata T."/>
            <person name="Mueller-Roeber B."/>
            <person name="Nelson D.R."/>
            <person name="Obara M."/>
            <person name="Oguri Y."/>
            <person name="Olmstead R.G."/>
            <person name="Onodera N."/>
            <person name="Petersen B.L."/>
            <person name="Pils B."/>
            <person name="Prigge M."/>
            <person name="Rensing S.A."/>
            <person name="Riano-Pachon D.M."/>
            <person name="Roberts A.W."/>
            <person name="Sato Y."/>
            <person name="Scheller H.V."/>
            <person name="Schulz B."/>
            <person name="Schulz C."/>
            <person name="Shakirov E.V."/>
            <person name="Shibagaki N."/>
            <person name="Shinohara N."/>
            <person name="Shippen D.E."/>
            <person name="Soerensen I."/>
            <person name="Sotooka R."/>
            <person name="Sugimoto N."/>
            <person name="Sugita M."/>
            <person name="Sumikawa N."/>
            <person name="Tanurdzic M."/>
            <person name="Theissen G."/>
            <person name="Ulvskov P."/>
            <person name="Wakazuki S."/>
            <person name="Weng J.K."/>
            <person name="Willats W.W."/>
            <person name="Wipf D."/>
            <person name="Wolf P.G."/>
            <person name="Yang L."/>
            <person name="Zimmer A.D."/>
            <person name="Zhu Q."/>
            <person name="Mitros T."/>
            <person name="Hellsten U."/>
            <person name="Loque D."/>
            <person name="Otillar R."/>
            <person name="Salamov A."/>
            <person name="Schmutz J."/>
            <person name="Shapiro H."/>
            <person name="Lindquist E."/>
            <person name="Lucas S."/>
            <person name="Rokhsar D."/>
            <person name="Grigoriev I.V."/>
        </authorList>
    </citation>
    <scope>NUCLEOTIDE SEQUENCE [LARGE SCALE GENOMIC DNA]</scope>
</reference>
<proteinExistence type="inferred from homology"/>
<dbReference type="Gene3D" id="3.90.550.10">
    <property type="entry name" value="Spore Coat Polysaccharide Biosynthesis Protein SpsA, Chain A"/>
    <property type="match status" value="1"/>
</dbReference>
<dbReference type="GeneID" id="9628891"/>
<dbReference type="KEGG" id="smo:SELMODRAFT_128946"/>
<dbReference type="Proteomes" id="UP000001514">
    <property type="component" value="Unassembled WGS sequence"/>
</dbReference>
<keyword evidence="6" id="KW-0333">Golgi apparatus</keyword>
<dbReference type="OrthoDB" id="72851at2759"/>
<dbReference type="HOGENOM" id="CLU_012856_1_0_1"/>
<keyword evidence="8" id="KW-0961">Cell wall biogenesis/degradation</keyword>
<protein>
    <submittedName>
        <fullName evidence="12">Cellulose synthase-like C1-2, glycosyltransferase family 2 protein</fullName>
    </submittedName>
</protein>
<name>D8T077_SELML</name>
<evidence type="ECO:0000256" key="1">
    <source>
        <dbReference type="ARBA" id="ARBA00004653"/>
    </source>
</evidence>
<evidence type="ECO:0000313" key="12">
    <source>
        <dbReference type="EMBL" id="EFJ09973.1"/>
    </source>
</evidence>
<sequence length="693" mass="78846">MPPTSFDFADWWSKQDHRGTPVVVKMDNPNWSMLEIESPGSGGATTFDKKGRGKNAKQLTWVLLLKAHRAAGCLAWLAHGLWLLLSAVKKRLVQKQGVANPEKSNTHRGKLHRFIKGFLAFALVMLGFELIAHTSGWTPRLRMPSSSSLSLHSMLQAVYVFWVQLRANYIAPPLQTLANFCIVLFLIQSADRIILCVGCLWIKYRRIKVVANPATLESQDLEQPGVGFPMVLVQVPMCNEREVYEQSVSAICQLDWPKDRLLIQVLDDSDEPDIQLLIQGEVQKWRQKGVNIVYRHRLVRSGYKAGNLKSAMACDYVKDYEFVAIFDADFQPKPDFLKVTVPHLKEDPELALVQARWSFTNKDENLLTRLQNVNLSFHFEVEQQVNGVFLSFFGFNGTAGVWRIKALEESGGWLERTTVEDMDIAVRAHLQGWKFLFVNDVRCLCELPESYEAYRKQQHRWHSGPMQLFRLCMPDIVTAKIPLWKKGNLIFLFFLLRKLILPFYSFTLFCIILPMTMFVPESHLPVWVICYVPAVMSFLNVLPAPRSFPFLVPYLLFENTMSVTKFNAMISGLFQLGSAYEWVVTKKTGRASEADLLAAISRDSAEVLPKQQQHLRVVSESGLDLLAKLQDKPKKAGKKGNRLYRKELTLAFLLLTAAARSLLSAQGVHFYFLLFQGISFLVIGLDLIGEQVS</sequence>
<dbReference type="InterPro" id="IPR029044">
    <property type="entry name" value="Nucleotide-diphossugar_trans"/>
</dbReference>
<keyword evidence="4 10" id="KW-0812">Transmembrane</keyword>
<feature type="transmembrane region" description="Helical" evidence="10">
    <location>
        <begin position="177"/>
        <end position="202"/>
    </location>
</feature>
<comment type="similarity">
    <text evidence="9">Belongs to the glycosyltransferase 2 family. Plant cellulose synthase-like C subfamily.</text>
</comment>
<dbReference type="PANTHER" id="PTHR32044:SF80">
    <property type="entry name" value="XYLOGLUCAN GLYCOSYLTRANSFERASE 2-RELATED"/>
    <property type="match status" value="1"/>
</dbReference>
<organism evidence="13">
    <name type="scientific">Selaginella moellendorffii</name>
    <name type="common">Spikemoss</name>
    <dbReference type="NCBI Taxonomy" id="88036"/>
    <lineage>
        <taxon>Eukaryota</taxon>
        <taxon>Viridiplantae</taxon>
        <taxon>Streptophyta</taxon>
        <taxon>Embryophyta</taxon>
        <taxon>Tracheophyta</taxon>
        <taxon>Lycopodiopsida</taxon>
        <taxon>Selaginellales</taxon>
        <taxon>Selaginellaceae</taxon>
        <taxon>Selaginella</taxon>
    </lineage>
</organism>
<evidence type="ECO:0000256" key="6">
    <source>
        <dbReference type="ARBA" id="ARBA00023034"/>
    </source>
</evidence>
<evidence type="ECO:0000259" key="11">
    <source>
        <dbReference type="Pfam" id="PF13632"/>
    </source>
</evidence>
<evidence type="ECO:0000313" key="13">
    <source>
        <dbReference type="Proteomes" id="UP000001514"/>
    </source>
</evidence>